<dbReference type="Pfam" id="PF08240">
    <property type="entry name" value="ADH_N"/>
    <property type="match status" value="1"/>
</dbReference>
<evidence type="ECO:0000259" key="7">
    <source>
        <dbReference type="Pfam" id="PF08240"/>
    </source>
</evidence>
<evidence type="ECO:0000256" key="5">
    <source>
        <dbReference type="ARBA" id="ARBA00023002"/>
    </source>
</evidence>
<dbReference type="OrthoDB" id="9792162at2"/>
<dbReference type="Gene3D" id="3.90.180.10">
    <property type="entry name" value="Medium-chain alcohol dehydrogenases, catalytic domain"/>
    <property type="match status" value="1"/>
</dbReference>
<name>D7BE32_ALLS1</name>
<comment type="cofactor">
    <cofactor evidence="1">
        <name>Zn(2+)</name>
        <dbReference type="ChEBI" id="CHEBI:29105"/>
    </cofactor>
</comment>
<evidence type="ECO:0000259" key="6">
    <source>
        <dbReference type="Pfam" id="PF00107"/>
    </source>
</evidence>
<feature type="domain" description="Alcohol dehydrogenase-like C-terminal" evidence="6">
    <location>
        <begin position="176"/>
        <end position="299"/>
    </location>
</feature>
<protein>
    <submittedName>
        <fullName evidence="8">Alcohol dehydrogenase GroES domain protein</fullName>
    </submittedName>
</protein>
<dbReference type="PANTHER" id="PTHR43161:SF9">
    <property type="entry name" value="SORBITOL DEHYDROGENASE"/>
    <property type="match status" value="1"/>
</dbReference>
<dbReference type="SUPFAM" id="SSF50129">
    <property type="entry name" value="GroES-like"/>
    <property type="match status" value="1"/>
</dbReference>
<dbReference type="HOGENOM" id="CLU_026673_11_5_0"/>
<sequence length="347" mass="36733">MKALLIDGPGKVRVGEFEQPPTDVEGRLRVAVQAVTVCGSDLHYFLEGGIGSAVVREPFVVGHEFSGIVDDPNGARFGLPEGTLVAVDPAESCGGCEWCLAGSPNLCPNVEFAGSPPVPGAMREFFWAKPSNLFPLPKGFDAVDAALLEPLGVAIHAVDHAKIRLGCRVAVVGAGAIGMYLLQVARVAGAGEVHVLEPLEYRRRKALELGADAVHSTPEELLQATEGLGAEVVLEATDSAQGPEDACTVARIGGRVVLVGIPEGDRFSLTASQVRRKGLTIKLSRRMGHVYPRAIRLASSGRVNLRAVATHQFTLDQAPLAFSLQAARKEEIIKSVIHIQPQTPIDG</sequence>
<comment type="similarity">
    <text evidence="2">Belongs to the zinc-containing alcohol dehydrogenase family.</text>
</comment>
<feature type="domain" description="Alcohol dehydrogenase-like N-terminal" evidence="7">
    <location>
        <begin position="26"/>
        <end position="138"/>
    </location>
</feature>
<dbReference type="GO" id="GO:0016491">
    <property type="term" value="F:oxidoreductase activity"/>
    <property type="evidence" value="ECO:0007669"/>
    <property type="project" value="UniProtKB-KW"/>
</dbReference>
<dbReference type="Gene3D" id="3.40.50.720">
    <property type="entry name" value="NAD(P)-binding Rossmann-like Domain"/>
    <property type="match status" value="1"/>
</dbReference>
<evidence type="ECO:0000313" key="9">
    <source>
        <dbReference type="Proteomes" id="UP000001916"/>
    </source>
</evidence>
<keyword evidence="5" id="KW-0560">Oxidoreductase</keyword>
<dbReference type="InterPro" id="IPR036291">
    <property type="entry name" value="NAD(P)-bd_dom_sf"/>
</dbReference>
<dbReference type="EMBL" id="CP002042">
    <property type="protein sequence ID" value="ADH64890.1"/>
    <property type="molecule type" value="Genomic_DNA"/>
</dbReference>
<dbReference type="PANTHER" id="PTHR43161">
    <property type="entry name" value="SORBITOL DEHYDROGENASE"/>
    <property type="match status" value="1"/>
</dbReference>
<dbReference type="InterPro" id="IPR013154">
    <property type="entry name" value="ADH-like_N"/>
</dbReference>
<dbReference type="SUPFAM" id="SSF51735">
    <property type="entry name" value="NAD(P)-binding Rossmann-fold domains"/>
    <property type="match status" value="1"/>
</dbReference>
<keyword evidence="9" id="KW-1185">Reference proteome</keyword>
<keyword evidence="3" id="KW-0479">Metal-binding</keyword>
<dbReference type="eggNOG" id="COG1063">
    <property type="taxonomic scope" value="Bacteria"/>
</dbReference>
<dbReference type="KEGG" id="msv:Mesil_3054"/>
<dbReference type="InterPro" id="IPR011032">
    <property type="entry name" value="GroES-like_sf"/>
</dbReference>
<dbReference type="GO" id="GO:0046872">
    <property type="term" value="F:metal ion binding"/>
    <property type="evidence" value="ECO:0007669"/>
    <property type="project" value="UniProtKB-KW"/>
</dbReference>
<evidence type="ECO:0000256" key="3">
    <source>
        <dbReference type="ARBA" id="ARBA00022723"/>
    </source>
</evidence>
<evidence type="ECO:0000256" key="4">
    <source>
        <dbReference type="ARBA" id="ARBA00022833"/>
    </source>
</evidence>
<accession>D7BE32</accession>
<dbReference type="Proteomes" id="UP000001916">
    <property type="component" value="Chromosome"/>
</dbReference>
<dbReference type="RefSeq" id="WP_013159420.1">
    <property type="nucleotide sequence ID" value="NC_014212.1"/>
</dbReference>
<gene>
    <name evidence="8" type="ordered locus">Mesil_3054</name>
</gene>
<dbReference type="STRING" id="526227.Mesil_3054"/>
<keyword evidence="4" id="KW-0862">Zinc</keyword>
<evidence type="ECO:0000313" key="8">
    <source>
        <dbReference type="EMBL" id="ADH64890.1"/>
    </source>
</evidence>
<dbReference type="AlphaFoldDB" id="D7BE32"/>
<evidence type="ECO:0000256" key="2">
    <source>
        <dbReference type="ARBA" id="ARBA00008072"/>
    </source>
</evidence>
<evidence type="ECO:0000256" key="1">
    <source>
        <dbReference type="ARBA" id="ARBA00001947"/>
    </source>
</evidence>
<organism evidence="8 9">
    <name type="scientific">Allomeiothermus silvanus (strain ATCC 700542 / DSM 9946 / NBRC 106475 / NCIMB 13440 / VI-R2)</name>
    <name type="common">Thermus silvanus</name>
    <dbReference type="NCBI Taxonomy" id="526227"/>
    <lineage>
        <taxon>Bacteria</taxon>
        <taxon>Thermotogati</taxon>
        <taxon>Deinococcota</taxon>
        <taxon>Deinococci</taxon>
        <taxon>Thermales</taxon>
        <taxon>Thermaceae</taxon>
        <taxon>Allomeiothermus</taxon>
    </lineage>
</organism>
<dbReference type="Pfam" id="PF00107">
    <property type="entry name" value="ADH_zinc_N"/>
    <property type="match status" value="1"/>
</dbReference>
<dbReference type="InterPro" id="IPR013149">
    <property type="entry name" value="ADH-like_C"/>
</dbReference>
<reference evidence="8 9" key="1">
    <citation type="journal article" date="2010" name="Stand. Genomic Sci.">
        <title>Complete genome sequence of Meiothermus silvanus type strain (VI-R2).</title>
        <authorList>
            <person name="Sikorski J."/>
            <person name="Tindall B.J."/>
            <person name="Lowry S."/>
            <person name="Lucas S."/>
            <person name="Nolan M."/>
            <person name="Copeland A."/>
            <person name="Glavina Del Rio T."/>
            <person name="Tice H."/>
            <person name="Cheng J.F."/>
            <person name="Han C."/>
            <person name="Pitluck S."/>
            <person name="Liolios K."/>
            <person name="Ivanova N."/>
            <person name="Mavromatis K."/>
            <person name="Mikhailova N."/>
            <person name="Pati A."/>
            <person name="Goodwin L."/>
            <person name="Chen A."/>
            <person name="Palaniappan K."/>
            <person name="Land M."/>
            <person name="Hauser L."/>
            <person name="Chang Y.J."/>
            <person name="Jeffries C.D."/>
            <person name="Rohde M."/>
            <person name="Goker M."/>
            <person name="Woyke T."/>
            <person name="Bristow J."/>
            <person name="Eisen J.A."/>
            <person name="Markowitz V."/>
            <person name="Hugenholtz P."/>
            <person name="Kyrpides N.C."/>
            <person name="Klenk H.P."/>
            <person name="Lapidus A."/>
        </authorList>
    </citation>
    <scope>NUCLEOTIDE SEQUENCE [LARGE SCALE GENOMIC DNA]</scope>
    <source>
        <strain evidence="9">ATCC 700542 / DSM 9946 / VI-R2</strain>
    </source>
</reference>
<proteinExistence type="inferred from homology"/>